<keyword evidence="17" id="KW-0449">Lipoprotein</keyword>
<feature type="chain" id="PRO_5025363115" description="glycerophosphocholine cholinephosphodiesterase" evidence="33">
    <location>
        <begin position="34"/>
        <end position="506"/>
    </location>
</feature>
<keyword evidence="9 33" id="KW-0732">Signal</keyword>
<comment type="catalytic activity">
    <reaction evidence="21">
        <text>1-dodecanoyl-sn-glycero-3-phosphocholine + H2O = 1-dodecanoyl-sn-glycerol + phosphocholine + H(+)</text>
        <dbReference type="Rhea" id="RHEA:41127"/>
        <dbReference type="ChEBI" id="CHEBI:15377"/>
        <dbReference type="ChEBI" id="CHEBI:15378"/>
        <dbReference type="ChEBI" id="CHEBI:74966"/>
        <dbReference type="ChEBI" id="CHEBI:75529"/>
        <dbReference type="ChEBI" id="CHEBI:295975"/>
    </reaction>
    <physiologicalReaction direction="left-to-right" evidence="21">
        <dbReference type="Rhea" id="RHEA:41128"/>
    </physiologicalReaction>
</comment>
<dbReference type="FunFam" id="3.30.1360.180:FF:000001">
    <property type="entry name" value="Ectonucleotide pyrophosphatase/phosphodiesterase family member 6"/>
    <property type="match status" value="1"/>
</dbReference>
<evidence type="ECO:0000256" key="12">
    <source>
        <dbReference type="ARBA" id="ARBA00022963"/>
    </source>
</evidence>
<name>A0A672GXV8_SALFA</name>
<dbReference type="Pfam" id="PF01663">
    <property type="entry name" value="Phosphodiest"/>
    <property type="match status" value="1"/>
</dbReference>
<evidence type="ECO:0000313" key="35">
    <source>
        <dbReference type="Proteomes" id="UP000472267"/>
    </source>
</evidence>
<dbReference type="SUPFAM" id="SSF53649">
    <property type="entry name" value="Alkaline phosphatase-like"/>
    <property type="match status" value="1"/>
</dbReference>
<comment type="catalytic activity">
    <reaction evidence="27">
        <text>1-hexadecanoyl-sn-glycero-3-phosphocholine + H2O = 1-hexadecanoyl-sn-glycerol + phosphocholine + H(+)</text>
        <dbReference type="Rhea" id="RHEA:41119"/>
        <dbReference type="ChEBI" id="CHEBI:15377"/>
        <dbReference type="ChEBI" id="CHEBI:15378"/>
        <dbReference type="ChEBI" id="CHEBI:72998"/>
        <dbReference type="ChEBI" id="CHEBI:75542"/>
        <dbReference type="ChEBI" id="CHEBI:295975"/>
    </reaction>
    <physiologicalReaction direction="left-to-right" evidence="27">
        <dbReference type="Rhea" id="RHEA:41120"/>
    </physiologicalReaction>
</comment>
<dbReference type="EC" id="3.1.4.38" evidence="4"/>
<evidence type="ECO:0000256" key="6">
    <source>
        <dbReference type="ARBA" id="ARBA00022553"/>
    </source>
</evidence>
<evidence type="ECO:0000256" key="31">
    <source>
        <dbReference type="ARBA" id="ARBA00049320"/>
    </source>
</evidence>
<evidence type="ECO:0000256" key="20">
    <source>
        <dbReference type="ARBA" id="ARBA00046203"/>
    </source>
</evidence>
<evidence type="ECO:0000256" key="5">
    <source>
        <dbReference type="ARBA" id="ARBA00022475"/>
    </source>
</evidence>
<dbReference type="GO" id="GO:0047390">
    <property type="term" value="F:glycerophosphocholine cholinephosphodiesterase activity"/>
    <property type="evidence" value="ECO:0007669"/>
    <property type="project" value="UniProtKB-EC"/>
</dbReference>
<dbReference type="GO" id="GO:0098552">
    <property type="term" value="C:side of membrane"/>
    <property type="evidence" value="ECO:0007669"/>
    <property type="project" value="UniProtKB-KW"/>
</dbReference>
<evidence type="ECO:0000256" key="22">
    <source>
        <dbReference type="ARBA" id="ARBA00047322"/>
    </source>
</evidence>
<dbReference type="GO" id="GO:0008889">
    <property type="term" value="F:glycerophosphodiester phosphodiesterase activity"/>
    <property type="evidence" value="ECO:0007669"/>
    <property type="project" value="TreeGrafter"/>
</dbReference>
<dbReference type="GO" id="GO:0019695">
    <property type="term" value="P:choline metabolic process"/>
    <property type="evidence" value="ECO:0007669"/>
    <property type="project" value="TreeGrafter"/>
</dbReference>
<sequence length="506" mass="56467">MKPQTRSAPGCLLQLHLLLRLLLLSAAGHQGAAAGHQGAAAGQQGAAAGHQGAAAGHQGAAAGQQGGAADQQGGAAGLRGSAGRPLLVFLIDGFRYDYTDQLQALPGFQQLVQEGVKVEYLTPDFPSLSYPNYYTLMTGRHTETRHMTGNYMWSEASDQEFLIGTNADSLLPLWWDGSEPLWVSLQRQGRDVFMYYWPGCEVEILGVRPAFCEKYVYNPSVENLTDSITDALGVLRSGRADMAAIYYEKIDVEGHHFGPDSEQVRAAVRELDGAMQTLNRKLKEMNEEQHINVVLFSDHGMTKLQWMEKLIELDKHINMTDVRKMMDRGPVVNLWPRQDKYNEVYAALSRVSNMQVYGRQEIPERLHYKGGKFVSPLTLVADPGWFITENRDKLPYWRNESGPASAWQHGWHGYDNEFLDMRGFFLAKGPDFKQNVQAAPIRAVDVYNLMCWTLGVQPLPNNGSWSRVEYLLRSSAGPLQPGPAWTCWTCWACWGASVTLLLTRGN</sequence>
<organism evidence="34 35">
    <name type="scientific">Salarias fasciatus</name>
    <name type="common">Jewelled blenny</name>
    <name type="synonym">Blennius fasciatus</name>
    <dbReference type="NCBI Taxonomy" id="181472"/>
    <lineage>
        <taxon>Eukaryota</taxon>
        <taxon>Metazoa</taxon>
        <taxon>Chordata</taxon>
        <taxon>Craniata</taxon>
        <taxon>Vertebrata</taxon>
        <taxon>Euteleostomi</taxon>
        <taxon>Actinopterygii</taxon>
        <taxon>Neopterygii</taxon>
        <taxon>Teleostei</taxon>
        <taxon>Neoteleostei</taxon>
        <taxon>Acanthomorphata</taxon>
        <taxon>Ovalentaria</taxon>
        <taxon>Blenniimorphae</taxon>
        <taxon>Blenniiformes</taxon>
        <taxon>Blennioidei</taxon>
        <taxon>Blenniidae</taxon>
        <taxon>Salariinae</taxon>
        <taxon>Salarias</taxon>
    </lineage>
</organism>
<evidence type="ECO:0000256" key="26">
    <source>
        <dbReference type="ARBA" id="ARBA00047779"/>
    </source>
</evidence>
<evidence type="ECO:0000256" key="10">
    <source>
        <dbReference type="ARBA" id="ARBA00022801"/>
    </source>
</evidence>
<evidence type="ECO:0000256" key="23">
    <source>
        <dbReference type="ARBA" id="ARBA00047482"/>
    </source>
</evidence>
<evidence type="ECO:0000256" key="24">
    <source>
        <dbReference type="ARBA" id="ARBA00047494"/>
    </source>
</evidence>
<comment type="catalytic activity">
    <reaction evidence="30">
        <text>1-(9Z,12Z)-octadecadienoyl-sn-glycero-3-phosphocholine + H2O = 1-(9Z,12Z-octadecadienoyl)-sn-glycerol + phosphocholine + H(+)</text>
        <dbReference type="Rhea" id="RHEA:41115"/>
        <dbReference type="ChEBI" id="CHEBI:15377"/>
        <dbReference type="ChEBI" id="CHEBI:15378"/>
        <dbReference type="ChEBI" id="CHEBI:28733"/>
        <dbReference type="ChEBI" id="CHEBI:75561"/>
        <dbReference type="ChEBI" id="CHEBI:295975"/>
    </reaction>
    <physiologicalReaction direction="left-to-right" evidence="30">
        <dbReference type="Rhea" id="RHEA:41116"/>
    </physiologicalReaction>
</comment>
<evidence type="ECO:0000256" key="30">
    <source>
        <dbReference type="ARBA" id="ARBA00049092"/>
    </source>
</evidence>
<evidence type="ECO:0000256" key="15">
    <source>
        <dbReference type="ARBA" id="ARBA00023157"/>
    </source>
</evidence>
<comment type="catalytic activity">
    <reaction evidence="23">
        <text>glycero-2-phosphocholine + H2O = phosphocholine + glycerol + H(+)</text>
        <dbReference type="Rhea" id="RHEA:61684"/>
        <dbReference type="ChEBI" id="CHEBI:15377"/>
        <dbReference type="ChEBI" id="CHEBI:15378"/>
        <dbReference type="ChEBI" id="CHEBI:17754"/>
        <dbReference type="ChEBI" id="CHEBI:144950"/>
        <dbReference type="ChEBI" id="CHEBI:295975"/>
    </reaction>
    <physiologicalReaction direction="left-to-right" evidence="23">
        <dbReference type="Rhea" id="RHEA:61685"/>
    </physiologicalReaction>
</comment>
<comment type="catalytic activity">
    <reaction evidence="28">
        <text>sphing-4-enine-phosphocholine + H2O = sphing-4-enine + phosphocholine + H(+)</text>
        <dbReference type="Rhea" id="RHEA:41095"/>
        <dbReference type="ChEBI" id="CHEBI:15377"/>
        <dbReference type="ChEBI" id="CHEBI:15378"/>
        <dbReference type="ChEBI" id="CHEBI:57756"/>
        <dbReference type="ChEBI" id="CHEBI:58906"/>
        <dbReference type="ChEBI" id="CHEBI:295975"/>
    </reaction>
    <physiologicalReaction direction="left-to-right" evidence="28">
        <dbReference type="Rhea" id="RHEA:41096"/>
    </physiologicalReaction>
</comment>
<evidence type="ECO:0000256" key="16">
    <source>
        <dbReference type="ARBA" id="ARBA00023180"/>
    </source>
</evidence>
<dbReference type="Gene3D" id="3.40.720.10">
    <property type="entry name" value="Alkaline Phosphatase, subunit A"/>
    <property type="match status" value="1"/>
</dbReference>
<evidence type="ECO:0000256" key="33">
    <source>
        <dbReference type="SAM" id="SignalP"/>
    </source>
</evidence>
<keyword evidence="35" id="KW-1185">Reference proteome</keyword>
<dbReference type="FunCoup" id="A0A672GXV8">
    <property type="interactions" value="8"/>
</dbReference>
<gene>
    <name evidence="34" type="primary">enpp6</name>
</gene>
<dbReference type="InterPro" id="IPR017850">
    <property type="entry name" value="Alkaline_phosphatase_core_sf"/>
</dbReference>
<comment type="catalytic activity">
    <reaction evidence="25">
        <text>a 1-acyl-sn-glycero-3-phosphocholine + H2O = a 1-acyl-sn-glycerol + phosphocholine + H(+)</text>
        <dbReference type="Rhea" id="RHEA:44720"/>
        <dbReference type="ChEBI" id="CHEBI:15377"/>
        <dbReference type="ChEBI" id="CHEBI:15378"/>
        <dbReference type="ChEBI" id="CHEBI:58168"/>
        <dbReference type="ChEBI" id="CHEBI:64683"/>
        <dbReference type="ChEBI" id="CHEBI:295975"/>
    </reaction>
    <physiologicalReaction direction="left-to-right" evidence="25">
        <dbReference type="Rhea" id="RHEA:44721"/>
    </physiologicalReaction>
</comment>
<comment type="catalytic activity">
    <reaction evidence="29">
        <text>sn-glycerol 3-phosphocholine + H2O = phosphocholine + glycerol + H(+)</text>
        <dbReference type="Rhea" id="RHEA:19545"/>
        <dbReference type="ChEBI" id="CHEBI:15377"/>
        <dbReference type="ChEBI" id="CHEBI:15378"/>
        <dbReference type="ChEBI" id="CHEBI:16870"/>
        <dbReference type="ChEBI" id="CHEBI:17754"/>
        <dbReference type="ChEBI" id="CHEBI:295975"/>
        <dbReference type="EC" id="3.1.4.38"/>
    </reaction>
    <physiologicalReaction direction="left-to-right" evidence="29">
        <dbReference type="Rhea" id="RHEA:19546"/>
    </physiologicalReaction>
</comment>
<dbReference type="GO" id="GO:0005886">
    <property type="term" value="C:plasma membrane"/>
    <property type="evidence" value="ECO:0007669"/>
    <property type="project" value="UniProtKB-SubCell"/>
</dbReference>
<comment type="subcellular location">
    <subcellularLocation>
        <location evidence="2">Cell membrane</location>
        <topology evidence="2">Lipid-anchor</topology>
        <topology evidence="2">GPI-anchor</topology>
    </subcellularLocation>
</comment>
<keyword evidence="5" id="KW-1003">Cell membrane</keyword>
<evidence type="ECO:0000313" key="34">
    <source>
        <dbReference type="Ensembl" id="ENSSFAP00005023496.1"/>
    </source>
</evidence>
<comment type="catalytic activity">
    <reaction evidence="26">
        <text>1-tetradecanoyl-sn-glycero-3-phosphocholine + H2O = 1-tetradecanoyl-sn-glycerol + phosphocholine + H(+)</text>
        <dbReference type="Rhea" id="RHEA:40999"/>
        <dbReference type="ChEBI" id="CHEBI:15377"/>
        <dbReference type="ChEBI" id="CHEBI:15378"/>
        <dbReference type="ChEBI" id="CHEBI:64489"/>
        <dbReference type="ChEBI" id="CHEBI:75536"/>
        <dbReference type="ChEBI" id="CHEBI:295975"/>
    </reaction>
    <physiologicalReaction direction="left-to-right" evidence="26">
        <dbReference type="Rhea" id="RHEA:41000"/>
    </physiologicalReaction>
</comment>
<keyword evidence="6" id="KW-0597">Phosphoprotein</keyword>
<evidence type="ECO:0000256" key="18">
    <source>
        <dbReference type="ARBA" id="ARBA00031167"/>
    </source>
</evidence>
<evidence type="ECO:0000256" key="2">
    <source>
        <dbReference type="ARBA" id="ARBA00004609"/>
    </source>
</evidence>
<dbReference type="CDD" id="cd16018">
    <property type="entry name" value="Enpp"/>
    <property type="match status" value="1"/>
</dbReference>
<evidence type="ECO:0000256" key="19">
    <source>
        <dbReference type="ARBA" id="ARBA00032556"/>
    </source>
</evidence>
<accession>A0A672GXV8</accession>
<evidence type="ECO:0000256" key="27">
    <source>
        <dbReference type="ARBA" id="ARBA00048209"/>
    </source>
</evidence>
<comment type="catalytic activity">
    <reaction evidence="31">
        <text>1-(5Z,8Z,11Z,14Z-eicosatetraenoyl)-sn-glycero-3-phosphocholine + H2O = 1-(5Z,8Z,11Z,14Z-eicosatetraenoyl)-sn-glycerol + phosphocholine + H(+)</text>
        <dbReference type="Rhea" id="RHEA:41003"/>
        <dbReference type="ChEBI" id="CHEBI:15377"/>
        <dbReference type="ChEBI" id="CHEBI:15378"/>
        <dbReference type="ChEBI" id="CHEBI:34071"/>
        <dbReference type="ChEBI" id="CHEBI:74344"/>
        <dbReference type="ChEBI" id="CHEBI:295975"/>
    </reaction>
    <physiologicalReaction direction="left-to-right" evidence="31">
        <dbReference type="Rhea" id="RHEA:41004"/>
    </physiologicalReaction>
</comment>
<keyword evidence="8" id="KW-0479">Metal-binding</keyword>
<evidence type="ECO:0000256" key="7">
    <source>
        <dbReference type="ARBA" id="ARBA00022622"/>
    </source>
</evidence>
<reference evidence="34" key="1">
    <citation type="submission" date="2019-06" db="EMBL/GenBank/DDBJ databases">
        <authorList>
            <consortium name="Wellcome Sanger Institute Data Sharing"/>
        </authorList>
    </citation>
    <scope>NUCLEOTIDE SEQUENCE [LARGE SCALE GENOMIC DNA]</scope>
</reference>
<reference evidence="34" key="3">
    <citation type="submission" date="2025-09" db="UniProtKB">
        <authorList>
            <consortium name="Ensembl"/>
        </authorList>
    </citation>
    <scope>IDENTIFICATION</scope>
</reference>
<evidence type="ECO:0000256" key="17">
    <source>
        <dbReference type="ARBA" id="ARBA00023288"/>
    </source>
</evidence>
<keyword evidence="7" id="KW-0336">GPI-anchor</keyword>
<dbReference type="Gene3D" id="3.30.1360.180">
    <property type="match status" value="1"/>
</dbReference>
<evidence type="ECO:0000256" key="28">
    <source>
        <dbReference type="ARBA" id="ARBA00048234"/>
    </source>
</evidence>
<evidence type="ECO:0000256" key="9">
    <source>
        <dbReference type="ARBA" id="ARBA00022729"/>
    </source>
</evidence>
<comment type="catalytic activity">
    <reaction evidence="22">
        <text>1-(9Z-octadecenoyl)-sn-glycero-3-phosphocholine + H2O = 1-(9Z-octadecenoyl)-sn-glycerol + phosphocholine + H(+)</text>
        <dbReference type="Rhea" id="RHEA:41091"/>
        <dbReference type="ChEBI" id="CHEBI:15377"/>
        <dbReference type="ChEBI" id="CHEBI:15378"/>
        <dbReference type="ChEBI" id="CHEBI:28610"/>
        <dbReference type="ChEBI" id="CHEBI:75757"/>
        <dbReference type="ChEBI" id="CHEBI:295975"/>
    </reaction>
    <physiologicalReaction direction="left-to-right" evidence="22">
        <dbReference type="Rhea" id="RHEA:41092"/>
    </physiologicalReaction>
</comment>
<evidence type="ECO:0000256" key="25">
    <source>
        <dbReference type="ARBA" id="ARBA00047600"/>
    </source>
</evidence>
<dbReference type="InParanoid" id="A0A672GXV8"/>
<evidence type="ECO:0000256" key="3">
    <source>
        <dbReference type="ARBA" id="ARBA00010594"/>
    </source>
</evidence>
<proteinExistence type="inferred from homology"/>
<keyword evidence="10" id="KW-0378">Hydrolase</keyword>
<evidence type="ECO:0000256" key="13">
    <source>
        <dbReference type="ARBA" id="ARBA00023098"/>
    </source>
</evidence>
<evidence type="ECO:0000256" key="8">
    <source>
        <dbReference type="ARBA" id="ARBA00022723"/>
    </source>
</evidence>
<dbReference type="GO" id="GO:0016042">
    <property type="term" value="P:lipid catabolic process"/>
    <property type="evidence" value="ECO:0007669"/>
    <property type="project" value="UniProtKB-KW"/>
</dbReference>
<dbReference type="AlphaFoldDB" id="A0A672GXV8"/>
<dbReference type="PANTHER" id="PTHR10151">
    <property type="entry name" value="ECTONUCLEOTIDE PYROPHOSPHATASE/PHOSPHODIESTERASE"/>
    <property type="match status" value="1"/>
</dbReference>
<evidence type="ECO:0000256" key="11">
    <source>
        <dbReference type="ARBA" id="ARBA00022833"/>
    </source>
</evidence>
<evidence type="ECO:0000256" key="21">
    <source>
        <dbReference type="ARBA" id="ARBA00047290"/>
    </source>
</evidence>
<dbReference type="GO" id="GO:0046872">
    <property type="term" value="F:metal ion binding"/>
    <property type="evidence" value="ECO:0007669"/>
    <property type="project" value="UniProtKB-KW"/>
</dbReference>
<evidence type="ECO:0000256" key="14">
    <source>
        <dbReference type="ARBA" id="ARBA00023136"/>
    </source>
</evidence>
<feature type="signal peptide" evidence="33">
    <location>
        <begin position="1"/>
        <end position="33"/>
    </location>
</feature>
<dbReference type="OMA" id="NVSMYYW"/>
<comment type="similarity">
    <text evidence="3">Belongs to the nucleotide pyrophosphatase/phosphodiesterase family.</text>
</comment>
<keyword evidence="13" id="KW-0443">Lipid metabolism</keyword>
<dbReference type="InterPro" id="IPR002591">
    <property type="entry name" value="Phosphodiest/P_Trfase"/>
</dbReference>
<feature type="region of interest" description="Disordered" evidence="32">
    <location>
        <begin position="49"/>
        <end position="76"/>
    </location>
</feature>
<evidence type="ECO:0000256" key="29">
    <source>
        <dbReference type="ARBA" id="ARBA00048703"/>
    </source>
</evidence>
<keyword evidence="14" id="KW-0472">Membrane</keyword>
<protein>
    <recommendedName>
        <fullName evidence="4">glycerophosphocholine cholinephosphodiesterase</fullName>
        <ecNumber evidence="4">3.1.4.38</ecNumber>
    </recommendedName>
    <alternativeName>
        <fullName evidence="19">Choline-specific glycerophosphodiester phosphodiesterase</fullName>
    </alternativeName>
    <alternativeName>
        <fullName evidence="18">Ectonucleotide pyrophosphatase/phosphodiesterase family member 6</fullName>
    </alternativeName>
</protein>
<dbReference type="PANTHER" id="PTHR10151:SF66">
    <property type="entry name" value="GLYCEROPHOSPHOCHOLINE CHOLINEPHOSPHODIESTERASE ENPP6"/>
    <property type="match status" value="1"/>
</dbReference>
<evidence type="ECO:0000256" key="32">
    <source>
        <dbReference type="SAM" id="MobiDB-lite"/>
    </source>
</evidence>
<dbReference type="Proteomes" id="UP000472267">
    <property type="component" value="Chromosome 2"/>
</dbReference>
<comment type="function">
    <text evidence="20">Choline-specific glycerophosphodiesterase that hydrolyzes glycerophosphocholine (GPC) and lysophosphatidylcholine (LPC) and contributes to supplying choline to the cells. Has a preference for LPC with short (12:0 and 14:0) or polyunsaturated (18:2 and 20:4) fatty acids. In vitro, hydrolyzes only choline-containing lysophospholipids, such as sphingosylphosphorylcholine (SPC), platelet-activating factor (PAF) and lysoPAF, but not other lysophospholipids.</text>
</comment>
<comment type="catalytic activity">
    <reaction evidence="24">
        <text>a 1-O-alkyl-sn-glycero-3-phosphocholine + H2O = a 1-O-alkyl-sn-glycerol + phosphocholine + H(+)</text>
        <dbReference type="Rhea" id="RHEA:36083"/>
        <dbReference type="ChEBI" id="CHEBI:15377"/>
        <dbReference type="ChEBI" id="CHEBI:15378"/>
        <dbReference type="ChEBI" id="CHEBI:15850"/>
        <dbReference type="ChEBI" id="CHEBI:30909"/>
        <dbReference type="ChEBI" id="CHEBI:295975"/>
    </reaction>
    <physiologicalReaction direction="left-to-right" evidence="24">
        <dbReference type="Rhea" id="RHEA:36084"/>
    </physiologicalReaction>
</comment>
<keyword evidence="15" id="KW-1015">Disulfide bond</keyword>
<keyword evidence="11" id="KW-0862">Zinc</keyword>
<keyword evidence="16" id="KW-0325">Glycoprotein</keyword>
<keyword evidence="12" id="KW-0442">Lipid degradation</keyword>
<evidence type="ECO:0000256" key="4">
    <source>
        <dbReference type="ARBA" id="ARBA00012318"/>
    </source>
</evidence>
<dbReference type="Ensembl" id="ENSSFAT00005024458.1">
    <property type="protein sequence ID" value="ENSSFAP00005023496.1"/>
    <property type="gene ID" value="ENSSFAG00005012150.1"/>
</dbReference>
<evidence type="ECO:0000256" key="1">
    <source>
        <dbReference type="ARBA" id="ARBA00001947"/>
    </source>
</evidence>
<comment type="cofactor">
    <cofactor evidence="1">
        <name>Zn(2+)</name>
        <dbReference type="ChEBI" id="CHEBI:29105"/>
    </cofactor>
</comment>
<reference evidence="34" key="2">
    <citation type="submission" date="2025-08" db="UniProtKB">
        <authorList>
            <consortium name="Ensembl"/>
        </authorList>
    </citation>
    <scope>IDENTIFICATION</scope>
</reference>